<evidence type="ECO:0000256" key="3">
    <source>
        <dbReference type="ARBA" id="ARBA00023002"/>
    </source>
</evidence>
<dbReference type="InterPro" id="IPR036291">
    <property type="entry name" value="NAD(P)-bd_dom_sf"/>
</dbReference>
<dbReference type="Gene3D" id="3.40.50.720">
    <property type="entry name" value="NAD(P)-binding Rossmann-like Domain"/>
    <property type="match status" value="1"/>
</dbReference>
<proteinExistence type="inferred from homology"/>
<dbReference type="PIRSF" id="PIRSF000193">
    <property type="entry name" value="Pyrrol-5-carb_rd"/>
    <property type="match status" value="1"/>
</dbReference>
<dbReference type="InterPro" id="IPR000304">
    <property type="entry name" value="Pyrroline-COOH_reductase"/>
</dbReference>
<dbReference type="GO" id="GO:0055129">
    <property type="term" value="P:L-proline biosynthetic process"/>
    <property type="evidence" value="ECO:0007669"/>
    <property type="project" value="TreeGrafter"/>
</dbReference>
<dbReference type="PANTHER" id="PTHR11645:SF0">
    <property type="entry name" value="PYRROLINE-5-CARBOXYLATE REDUCTASE 3"/>
    <property type="match status" value="1"/>
</dbReference>
<dbReference type="Pfam" id="PF03807">
    <property type="entry name" value="F420_oxidored"/>
    <property type="match status" value="1"/>
</dbReference>
<dbReference type="SUPFAM" id="SSF51735">
    <property type="entry name" value="NAD(P)-binding Rossmann-fold domains"/>
    <property type="match status" value="1"/>
</dbReference>
<organism evidence="6">
    <name type="scientific">bioreactor metagenome</name>
    <dbReference type="NCBI Taxonomy" id="1076179"/>
    <lineage>
        <taxon>unclassified sequences</taxon>
        <taxon>metagenomes</taxon>
        <taxon>ecological metagenomes</taxon>
    </lineage>
</organism>
<dbReference type="InterPro" id="IPR008927">
    <property type="entry name" value="6-PGluconate_DH-like_C_sf"/>
</dbReference>
<dbReference type="PANTHER" id="PTHR11645">
    <property type="entry name" value="PYRROLINE-5-CARBOXYLATE REDUCTASE"/>
    <property type="match status" value="1"/>
</dbReference>
<evidence type="ECO:0000256" key="1">
    <source>
        <dbReference type="ARBA" id="ARBA00005525"/>
    </source>
</evidence>
<reference evidence="6" key="1">
    <citation type="submission" date="2019-08" db="EMBL/GenBank/DDBJ databases">
        <authorList>
            <person name="Kucharzyk K."/>
            <person name="Murdoch R.W."/>
            <person name="Higgins S."/>
            <person name="Loffler F."/>
        </authorList>
    </citation>
    <scope>NUCLEOTIDE SEQUENCE</scope>
</reference>
<sequence length="271" mass="28637">MQKLGIIGCGNMGGAIARSLPGKAIVYDSDPRKVEDLNKLADIEAASSLEDLLANVECILLAVKPQILPSLYPLLRKQQSSKKAWISIAAGVPLSVLAKELESEQVVRFMPNIAASQKAAVTAYAAHQNCSEEHIAYARSIAQSFGQAFALNENQFSAFIGISGSAIAFMLQFCHALSMGGVKGGIPYSQALEIVSATMNSTNALLSSSKSHPVELATMVCSAGGTTIEGMQALSEGAFDAVVMHAVQSSCEKSKAMEDRALLAQEISEKR</sequence>
<feature type="domain" description="Pyrroline-5-carboxylate reductase catalytic N-terminal" evidence="4">
    <location>
        <begin position="3"/>
        <end position="91"/>
    </location>
</feature>
<dbReference type="EC" id="1.5.1.2" evidence="6"/>
<dbReference type="SUPFAM" id="SSF48179">
    <property type="entry name" value="6-phosphogluconate dehydrogenase C-terminal domain-like"/>
    <property type="match status" value="1"/>
</dbReference>
<evidence type="ECO:0000256" key="2">
    <source>
        <dbReference type="ARBA" id="ARBA00022857"/>
    </source>
</evidence>
<evidence type="ECO:0000313" key="6">
    <source>
        <dbReference type="EMBL" id="MPL98560.1"/>
    </source>
</evidence>
<accession>A0A644W536</accession>
<evidence type="ECO:0000259" key="4">
    <source>
        <dbReference type="Pfam" id="PF03807"/>
    </source>
</evidence>
<protein>
    <submittedName>
        <fullName evidence="6">Pyrroline-5-carboxylate reductase</fullName>
        <ecNumber evidence="6">1.5.1.2</ecNumber>
    </submittedName>
</protein>
<evidence type="ECO:0000259" key="5">
    <source>
        <dbReference type="Pfam" id="PF14748"/>
    </source>
</evidence>
<comment type="caution">
    <text evidence="6">The sequence shown here is derived from an EMBL/GenBank/DDBJ whole genome shotgun (WGS) entry which is preliminary data.</text>
</comment>
<keyword evidence="3 6" id="KW-0560">Oxidoreductase</keyword>
<dbReference type="HAMAP" id="MF_01925">
    <property type="entry name" value="P5C_reductase"/>
    <property type="match status" value="1"/>
</dbReference>
<keyword evidence="2" id="KW-0521">NADP</keyword>
<dbReference type="NCBIfam" id="TIGR00112">
    <property type="entry name" value="proC"/>
    <property type="match status" value="1"/>
</dbReference>
<feature type="domain" description="Pyrroline-5-carboxylate reductase dimerisation" evidence="5">
    <location>
        <begin position="153"/>
        <end position="257"/>
    </location>
</feature>
<gene>
    <name evidence="6" type="primary">proC_11</name>
    <name evidence="6" type="ORF">SDC9_44766</name>
</gene>
<dbReference type="FunFam" id="1.10.3730.10:FF:000001">
    <property type="entry name" value="Pyrroline-5-carboxylate reductase"/>
    <property type="match status" value="1"/>
</dbReference>
<dbReference type="AlphaFoldDB" id="A0A644W536"/>
<comment type="similarity">
    <text evidence="1">Belongs to the pyrroline-5-carboxylate reductase family.</text>
</comment>
<dbReference type="EMBL" id="VSSQ01000615">
    <property type="protein sequence ID" value="MPL98560.1"/>
    <property type="molecule type" value="Genomic_DNA"/>
</dbReference>
<dbReference type="GO" id="GO:0004735">
    <property type="term" value="F:pyrroline-5-carboxylate reductase activity"/>
    <property type="evidence" value="ECO:0007669"/>
    <property type="project" value="UniProtKB-EC"/>
</dbReference>
<name>A0A644W536_9ZZZZ</name>
<dbReference type="InterPro" id="IPR028939">
    <property type="entry name" value="P5C_Rdtase_cat_N"/>
</dbReference>
<dbReference type="Pfam" id="PF14748">
    <property type="entry name" value="P5CR_dimer"/>
    <property type="match status" value="1"/>
</dbReference>
<dbReference type="InterPro" id="IPR029036">
    <property type="entry name" value="P5CR_dimer"/>
</dbReference>
<dbReference type="Gene3D" id="1.10.3730.10">
    <property type="entry name" value="ProC C-terminal domain-like"/>
    <property type="match status" value="1"/>
</dbReference>